<comment type="caution">
    <text evidence="1">The sequence shown here is derived from an EMBL/GenBank/DDBJ whole genome shotgun (WGS) entry which is preliminary data.</text>
</comment>
<protein>
    <submittedName>
        <fullName evidence="1">Uncharacterized protein</fullName>
    </submittedName>
</protein>
<sequence>MKEYKYIGIDMDNQTKEKLNKICKSNNISEQEAIHQIISSLKNHHFFSNEEQK</sequence>
<reference evidence="1" key="2">
    <citation type="submission" date="2013-08" db="EMBL/GenBank/DDBJ databases">
        <title>Draft genome sequence of Anaerofustis stercorihominis (DSM 17244).</title>
        <authorList>
            <person name="Sudarsanam P."/>
            <person name="Ley R."/>
            <person name="Guruge J."/>
            <person name="Turnbaugh P.J."/>
            <person name="Mahowald M."/>
            <person name="Liep D."/>
            <person name="Gordon J."/>
        </authorList>
    </citation>
    <scope>NUCLEOTIDE SEQUENCE</scope>
    <source>
        <strain evidence="1">DSM 17244</strain>
    </source>
</reference>
<dbReference type="RefSeq" id="WP_007049573.1">
    <property type="nucleotide sequence ID" value="NZ_DS560017.1"/>
</dbReference>
<organism evidence="1 2">
    <name type="scientific">Anaerofustis stercorihominis DSM 17244</name>
    <dbReference type="NCBI Taxonomy" id="445971"/>
    <lineage>
        <taxon>Bacteria</taxon>
        <taxon>Bacillati</taxon>
        <taxon>Bacillota</taxon>
        <taxon>Clostridia</taxon>
        <taxon>Eubacteriales</taxon>
        <taxon>Eubacteriaceae</taxon>
        <taxon>Anaerofustis</taxon>
    </lineage>
</organism>
<evidence type="ECO:0000313" key="2">
    <source>
        <dbReference type="Proteomes" id="UP000005178"/>
    </source>
</evidence>
<dbReference type="Proteomes" id="UP000005178">
    <property type="component" value="Unassembled WGS sequence"/>
</dbReference>
<dbReference type="HOGENOM" id="CLU_3057952_0_0_9"/>
<accession>B1C5X9</accession>
<dbReference type="GeneID" id="98001502"/>
<proteinExistence type="predicted"/>
<dbReference type="EMBL" id="ABIL02000003">
    <property type="protein sequence ID" value="EDS73548.1"/>
    <property type="molecule type" value="Genomic_DNA"/>
</dbReference>
<reference evidence="1" key="1">
    <citation type="submission" date="2008-01" db="EMBL/GenBank/DDBJ databases">
        <authorList>
            <person name="Fulton L."/>
            <person name="Clifton S."/>
            <person name="Fulton B."/>
            <person name="Xu J."/>
            <person name="Minx P."/>
            <person name="Pepin K.H."/>
            <person name="Johnson M."/>
            <person name="Thiruvilangam P."/>
            <person name="Bhonagiri V."/>
            <person name="Nash W.E."/>
            <person name="Mardis E.R."/>
            <person name="Wilson R.K."/>
        </authorList>
    </citation>
    <scope>NUCLEOTIDE SEQUENCE [LARGE SCALE GENOMIC DNA]</scope>
    <source>
        <strain evidence="1">DSM 17244</strain>
    </source>
</reference>
<name>B1C5X9_9FIRM</name>
<dbReference type="AlphaFoldDB" id="B1C5X9"/>
<evidence type="ECO:0000313" key="1">
    <source>
        <dbReference type="EMBL" id="EDS73548.1"/>
    </source>
</evidence>
<gene>
    <name evidence="1" type="ORF">ANASTE_00117</name>
</gene>
<keyword evidence="2" id="KW-1185">Reference proteome</keyword>
<dbReference type="STRING" id="445971.ANASTE_00117"/>